<sequence length="103" mass="12112">MFLVAVNNVDKVEQMITSTSFMKITWLDMFMTWTPANFSGISIIEWDHEHRGSPKCYLETRFSFSKCICNDNRTWYPVNVPHNNLRRSNHMTTVSGFQKHVHA</sequence>
<keyword evidence="2" id="KW-1185">Reference proteome</keyword>
<dbReference type="Gene3D" id="2.70.170.10">
    <property type="entry name" value="Neurotransmitter-gated ion-channel ligand-binding domain"/>
    <property type="match status" value="1"/>
</dbReference>
<dbReference type="GO" id="GO:0005230">
    <property type="term" value="F:extracellular ligand-gated monoatomic ion channel activity"/>
    <property type="evidence" value="ECO:0007669"/>
    <property type="project" value="InterPro"/>
</dbReference>
<dbReference type="AlphaFoldDB" id="A0A9D4F1P4"/>
<dbReference type="EMBL" id="JAIWYP010000008">
    <property type="protein sequence ID" value="KAH3788010.1"/>
    <property type="molecule type" value="Genomic_DNA"/>
</dbReference>
<organism evidence="1 2">
    <name type="scientific">Dreissena polymorpha</name>
    <name type="common">Zebra mussel</name>
    <name type="synonym">Mytilus polymorpha</name>
    <dbReference type="NCBI Taxonomy" id="45954"/>
    <lineage>
        <taxon>Eukaryota</taxon>
        <taxon>Metazoa</taxon>
        <taxon>Spiralia</taxon>
        <taxon>Lophotrochozoa</taxon>
        <taxon>Mollusca</taxon>
        <taxon>Bivalvia</taxon>
        <taxon>Autobranchia</taxon>
        <taxon>Heteroconchia</taxon>
        <taxon>Euheterodonta</taxon>
        <taxon>Imparidentia</taxon>
        <taxon>Neoheterodontei</taxon>
        <taxon>Myida</taxon>
        <taxon>Dreissenoidea</taxon>
        <taxon>Dreissenidae</taxon>
        <taxon>Dreissena</taxon>
    </lineage>
</organism>
<dbReference type="GO" id="GO:0016020">
    <property type="term" value="C:membrane"/>
    <property type="evidence" value="ECO:0007669"/>
    <property type="project" value="InterPro"/>
</dbReference>
<proteinExistence type="predicted"/>
<name>A0A9D4F1P4_DREPO</name>
<dbReference type="SUPFAM" id="SSF63712">
    <property type="entry name" value="Nicotinic receptor ligand binding domain-like"/>
    <property type="match status" value="1"/>
</dbReference>
<reference evidence="1" key="2">
    <citation type="submission" date="2020-11" db="EMBL/GenBank/DDBJ databases">
        <authorList>
            <person name="McCartney M.A."/>
            <person name="Auch B."/>
            <person name="Kono T."/>
            <person name="Mallez S."/>
            <person name="Becker A."/>
            <person name="Gohl D.M."/>
            <person name="Silverstein K.A.T."/>
            <person name="Koren S."/>
            <person name="Bechman K.B."/>
            <person name="Herman A."/>
            <person name="Abrahante J.E."/>
            <person name="Garbe J."/>
        </authorList>
    </citation>
    <scope>NUCLEOTIDE SEQUENCE</scope>
    <source>
        <strain evidence="1">Duluth1</strain>
        <tissue evidence="1">Whole animal</tissue>
    </source>
</reference>
<gene>
    <name evidence="1" type="ORF">DPMN_166138</name>
</gene>
<comment type="caution">
    <text evidence="1">The sequence shown here is derived from an EMBL/GenBank/DDBJ whole genome shotgun (WGS) entry which is preliminary data.</text>
</comment>
<evidence type="ECO:0000313" key="2">
    <source>
        <dbReference type="Proteomes" id="UP000828390"/>
    </source>
</evidence>
<dbReference type="InterPro" id="IPR036734">
    <property type="entry name" value="Neur_chan_lig-bd_sf"/>
</dbReference>
<accession>A0A9D4F1P4</accession>
<dbReference type="Proteomes" id="UP000828390">
    <property type="component" value="Unassembled WGS sequence"/>
</dbReference>
<protein>
    <submittedName>
        <fullName evidence="1">Uncharacterized protein</fullName>
    </submittedName>
</protein>
<evidence type="ECO:0000313" key="1">
    <source>
        <dbReference type="EMBL" id="KAH3788010.1"/>
    </source>
</evidence>
<reference evidence="1" key="1">
    <citation type="journal article" date="2019" name="bioRxiv">
        <title>The Genome of the Zebra Mussel, Dreissena polymorpha: A Resource for Invasive Species Research.</title>
        <authorList>
            <person name="McCartney M.A."/>
            <person name="Auch B."/>
            <person name="Kono T."/>
            <person name="Mallez S."/>
            <person name="Zhang Y."/>
            <person name="Obille A."/>
            <person name="Becker A."/>
            <person name="Abrahante J.E."/>
            <person name="Garbe J."/>
            <person name="Badalamenti J.P."/>
            <person name="Herman A."/>
            <person name="Mangelson H."/>
            <person name="Liachko I."/>
            <person name="Sullivan S."/>
            <person name="Sone E.D."/>
            <person name="Koren S."/>
            <person name="Silverstein K.A.T."/>
            <person name="Beckman K.B."/>
            <person name="Gohl D.M."/>
        </authorList>
    </citation>
    <scope>NUCLEOTIDE SEQUENCE</scope>
    <source>
        <strain evidence="1">Duluth1</strain>
        <tissue evidence="1">Whole animal</tissue>
    </source>
</reference>